<evidence type="ECO:0000256" key="1">
    <source>
        <dbReference type="ARBA" id="ARBA00004370"/>
    </source>
</evidence>
<feature type="domain" description="Sushi" evidence="16">
    <location>
        <begin position="3140"/>
        <end position="3197"/>
    </location>
</feature>
<evidence type="ECO:0000256" key="6">
    <source>
        <dbReference type="ARBA" id="ARBA00022989"/>
    </source>
</evidence>
<evidence type="ECO:0000256" key="12">
    <source>
        <dbReference type="PROSITE-ProRule" id="PRU00302"/>
    </source>
</evidence>
<feature type="domain" description="CUB" evidence="15">
    <location>
        <begin position="2134"/>
        <end position="2245"/>
    </location>
</feature>
<evidence type="ECO:0000256" key="8">
    <source>
        <dbReference type="ARBA" id="ARBA00023157"/>
    </source>
</evidence>
<feature type="disulfide bond" evidence="12">
    <location>
        <begin position="2815"/>
        <end position="2842"/>
    </location>
</feature>
<evidence type="ECO:0000256" key="14">
    <source>
        <dbReference type="SAM" id="Phobius"/>
    </source>
</evidence>
<feature type="domain" description="Sushi" evidence="16">
    <location>
        <begin position="2963"/>
        <end position="3021"/>
    </location>
</feature>
<sequence>QTPPLSKAPERQSCGSTLRGPNGTIDSPGFPYGYPNYANCTWTVITEDQNRIQLAFQAFALEEDFDVLSIYDGRIHQGNLRTRLTGFQVPPPVVSSGSVVSLWLTSDYAVSAQGFRAVYEVLPSHTCGNPGKLQNGLQQGTTFNVGDKIRFSCNTGYFLEGHAVLTCLASSENSASWDFPLPFCRANDECGGTLRGQSGVISSPNFPSEYDNNADCTWTILAEPGDTIALVFTDFQLEDGYDFIEVSGTEASSTWLTGMNLPSPVISSKNWLRLHFTSDSNHKQKGFNAQYQVKKLTELKSRGVKLLPSKDNQKTSVLTQAGVAQGYNMCPDPGIPERGKRMGSNFRLGSSVQFSCDDSYELQGSKSITCMRVTDMFAAWSDHRPFCRARVCGAHLQGPSGVISSPNFPVQYDSDAHCVWVITASDPSKVIKLTFDDFELERGYDTLTVGDGGQPGEPKTVLHVLTGTSVPDLIVSVSNQLWVEFQTDETKSLLGFRATYQEIEQGTCGDPGTPVYGKREGSRFLHGDTLRFECLPAFELVGQKSITCQKNNQWSAKKPSCVFSCFFNFTTPSGVLLSPNYPEEYGNHMHCVWLIIAKSESRIHLAFNDFDVEPQFDFVSVKDGLNPESPVLGTYSGSKVPSPLTSSGHVARLEFLTDHSTAARGFNITFTTFRHNECPDPGVPVNGRRFGTSLQLGSTVSFLCEEGFIKTHGSETISCVLKDGNVVWNNAVPRCEAPCGGHLTTQNGVILSPGWPGFYKDSLNCAWVIEAQPGYPVKIIFDRFKTEVNYDTLEVRDGKFYSSPLIGVYHGTQVPQFLMSSTNYLYLLFSTDKSHSDVGFQIHFESVKLQSDSCLDPGIPVNGQRNGNLFFVSSSVTFGCDPGYTLSDDEALVCEPNYQWSRPLPSCEALCGGYIHGSTGTILSPGFPDFYRNSLNCTWTIETSHGKGAQFTFHTFHLESPHDYLLLTENGSFSQPLKRLTGSNLPPLVSAGLFGNYSAQIRFISDFSMSYEGFNITFTEYDLEPCDDPGIPAYSSRSGLRFRVGDTLSFSCFPGYRLEGVSRITCLGGRRRVWSSPLPRCVAECGASVTGNEGILLSPNYPANYSNNHECIYFIHTQPGKGIQLKTRTFNLQQGDILKIFDGKDSSSRLLGTFSGSDMLHVTLNSTSSSLWLEFITNAGNTSKGFELLFSSFELIRCEDPGMPQFGYKIRDEGHFAGTGVVFGCDPGYTLHGGSTLTCLTGDRRAWDNGLPSCVAECGGRIIGESSGRILSPGYPAPYEHNLHCTWAIDAAPGSTISLHFIVFHTEAIHDVLKLWDGAVESGILLKELSGSVLPPDVHSTFNSISLQFNTDFFTSKQGFAIQFSVSTATSCNDPGVPQNGSRSGESREPGDAVTFQCDPGYALQGHATITCSQIDNRFFWSPDPPTCKAPCGGNLTGPTGIILSPYYPEPYPHGKECDWRLTVAPDYVIALTFHSFNVEPGYDFLHIYDGANSLSSLIGSFQGSQLPERIESTSNNLFLAFRSDASVSLTGFELEYTENPRESCFDPGTVKNGTRVGTDLKLGSTVTFYCDNGYEIVGYSTLTCIMGRDGKPIWNKFLPSCTAPCGGQYVGSEGVVLSPNYPQNYTGGQTCLYSIIVSKDYVVFGQFAYFQTALNDVVDVHDGPNQQSRLLSSLSGSHTGESLPLATSSQVLIKFSAKSEATAKGFHFIYQAVPRTSSTQCSSIPEPRFGRRLGNDFAVGSIVRFECSPGYALQGSRNIECLAVPDALAQWNDSAPTCLVPCGGNLTERKGTILSPGFPEPYQNSLNCLWKITVPEGAGIQVFLTVEIVRVTPTNIHSEIHLTHMGGALGDVRRKLIIITSTTVPALLNSSSNQLYLHFYSDISVSAAGFHLEYKTVGLTSCPEPSIPSNGLKGGERYLVNDVVSFRCEPGYALQGHSHISCMPGTVRRWNYPPPLCIAQCGGTSTEITNVILSPGFPGNYPSNVDCIWRITLPVGYGAYIEFLNFSTEPNHDFTEIRNGPHDTSSVIGRFSGAELPPSLLSTSHETTIYFHSDHSENKPGFKLMYQAYELDECPDPQPFANGFVTEAGYNVGQSISFQCMPGYQLIGHSVLTCLHGVDRNWDHSIPRCEVPCGGNITTYNGTVYSPDFPNEYPNSQDCTWLVTVPVGYGILLNFTLLQTEPGNDFITIWDGAQQTAPQLGMFSGTSTKESAYSSSNQILIKFHSDVANGGLFMLNFYAYQLKSCRPPVSVPNAEIFTEDEQFEIGDIIKYQCIPGFLLIGNEILTCRLGTHLQFEGPPPSCEAHCPMNEIHTESSGVILSQGFPGNYQHFQTCSWVIKVDSGHNITLFIEFFQSERQFDELEIFDGPTSQSPLLIALSGNYTSPLTIVSSRNKVYLRWSSDHATNRRGFKIHYSAPYCSPPSPARHGSIHSQTGGHPGSTVRFSCDPGYRLIGQGVATCTRLPQGWYKWNTIPPLCQAISCGVPKAPGNGTVFGREYTMGTRAIYQCNVGFQLQSGEHSTSACQENGKWSNNNRPPLCVAVVCPDLGNIPVEHGRWKLLYGTTNQYQAQVMVTCEPGYHLEGARLLQCLANSSWSAEEHNPSCKIISCGELMSPPNGNKIGTLTVYGATAIFSCNSGYTMVGSRVRECQDNGLWSGVEVRCLAGHCGMPKSIVNGQIIGENFNYRGTVVYQCNPGFRLIGTSVRICQQDHKWSGRSPVCVSITCGHPGNPSNGKTQGSQFNLNDVVSFTCIMGYTLYGAVRAQCQSNGQWSNLLPTCKVVNCSDPLHIENGVRRVQLNIAQRFRYASSVSYECSPGYYLLGSNVLTCQGDGSWDRSLPRCLLVTCGHPGVPPNAEMSGNQYTAGSTVRYHCNRRNLIGNSTRMCQLDGRWSGSQPHCSGDSHGLCGDPGIPARGIRLGENFRVKNVIRFTCEAGYALRGSPERVCQPNSTWSGIQPECQAVSCGNPGTPRNARILVSTGLVFSSSITYACRQGFYSPGLLTRHCTVNGTWTNAPPECKVINCGDPGLPANGVRLGADFNYNSTVVFQCSPGFTMDPKRHSSLTCTKDRVWNGSRPICRPITCQSPPEILNGIVMGSDFSWGMSISFVCSEGYQLSLPAVLTCAGNGTWTGEIPQCFPVFCGDPGTPAYGRREDRGFTYKSVILFSCSTPFVLVGSSRRFCQADGIWSGIQPSCIDSTHTTCVNPGVPSFGLQNNSQGYQVGSTVGYKCQKGYLLQGSTTRTCLANLTWNGIQPECTPHHCRQPESPPHVNVGSIDLPPLGYTLLYTCQPGFYLSGGSEHRTCRPDGSWSGKQPVCYADTRPSGKPAGTSKEISSPKLLVPADVFAQKSLWKGSYEYLGKKQPVMLTVNSFNLSTSNVRATLLDQSGVELRLTGFYKKQEHHLLLELYQIRGPVEMFVHKFKNDNLALDGYVSAEPTGNTFVYQGFVQGKDFGQFNLQRIDRHLLEAGTDSIGLRLSTSSSSVAVAILVPFFALITAGFILYLYKHRKRPKVPFNGFAGHENTNGRATFENPMYDRNIQPSDIVSNKIEVTVSTVCTAV</sequence>
<feature type="domain" description="Sushi" evidence="16">
    <location>
        <begin position="3022"/>
        <end position="3081"/>
    </location>
</feature>
<dbReference type="SMART" id="SM00042">
    <property type="entry name" value="CUB"/>
    <property type="match status" value="14"/>
</dbReference>
<feature type="domain" description="Sushi" evidence="16">
    <location>
        <begin position="2418"/>
        <end position="2480"/>
    </location>
</feature>
<keyword evidence="18" id="KW-1185">Reference proteome</keyword>
<dbReference type="PANTHER" id="PTHR45656">
    <property type="entry name" value="PROTEIN CBR-CLEC-78"/>
    <property type="match status" value="1"/>
</dbReference>
<accession>A0A4W3HPF1</accession>
<feature type="domain" description="CUB" evidence="15">
    <location>
        <begin position="1962"/>
        <end position="2070"/>
    </location>
</feature>
<evidence type="ECO:0000313" key="18">
    <source>
        <dbReference type="Proteomes" id="UP000314986"/>
    </source>
</evidence>
<evidence type="ECO:0000256" key="9">
    <source>
        <dbReference type="ARBA" id="ARBA00023180"/>
    </source>
</evidence>
<keyword evidence="7 14" id="KW-0472">Membrane</keyword>
<dbReference type="CDD" id="cd00041">
    <property type="entry name" value="CUB"/>
    <property type="match status" value="14"/>
</dbReference>
<dbReference type="Gene3D" id="2.10.70.10">
    <property type="entry name" value="Complement Module, domain 1"/>
    <property type="match status" value="28"/>
</dbReference>
<feature type="domain" description="Sushi" evidence="16">
    <location>
        <begin position="1024"/>
        <end position="1083"/>
    </location>
</feature>
<evidence type="ECO:0000256" key="4">
    <source>
        <dbReference type="ARBA" id="ARBA00022729"/>
    </source>
</evidence>
<dbReference type="Pfam" id="PF00431">
    <property type="entry name" value="CUB"/>
    <property type="match status" value="14"/>
</dbReference>
<evidence type="ECO:0000256" key="10">
    <source>
        <dbReference type="ARBA" id="ARBA00061013"/>
    </source>
</evidence>
<dbReference type="PROSITE" id="PS50923">
    <property type="entry name" value="SUSHI"/>
    <property type="match status" value="28"/>
</dbReference>
<feature type="domain" description="CUB" evidence="15">
    <location>
        <begin position="1606"/>
        <end position="1714"/>
    </location>
</feature>
<keyword evidence="2 12" id="KW-0768">Sushi</keyword>
<keyword evidence="9" id="KW-0325">Glycoprotein</keyword>
<feature type="domain" description="CUB" evidence="15">
    <location>
        <begin position="190"/>
        <end position="294"/>
    </location>
</feature>
<feature type="domain" description="Sushi" evidence="16">
    <location>
        <begin position="2845"/>
        <end position="2901"/>
    </location>
</feature>
<reference evidence="17" key="5">
    <citation type="submission" date="2025-09" db="UniProtKB">
        <authorList>
            <consortium name="Ensembl"/>
        </authorList>
    </citation>
    <scope>IDENTIFICATION</scope>
</reference>
<feature type="domain" description="Sushi" evidence="16">
    <location>
        <begin position="2782"/>
        <end position="2844"/>
    </location>
</feature>
<feature type="disulfide bond" evidence="12">
    <location>
        <begin position="2636"/>
        <end position="2663"/>
    </location>
</feature>
<keyword evidence="3 14" id="KW-0812">Transmembrane</keyword>
<evidence type="ECO:0000256" key="5">
    <source>
        <dbReference type="ARBA" id="ARBA00022737"/>
    </source>
</evidence>
<feature type="domain" description="Sushi" evidence="16">
    <location>
        <begin position="676"/>
        <end position="737"/>
    </location>
</feature>
<feature type="domain" description="CUB" evidence="15">
    <location>
        <begin position="1258"/>
        <end position="1367"/>
    </location>
</feature>
<reference evidence="18" key="3">
    <citation type="journal article" date="2014" name="Nature">
        <title>Elephant shark genome provides unique insights into gnathostome evolution.</title>
        <authorList>
            <consortium name="International Elephant Shark Genome Sequencing Consortium"/>
            <person name="Venkatesh B."/>
            <person name="Lee A.P."/>
            <person name="Ravi V."/>
            <person name="Maurya A.K."/>
            <person name="Lian M.M."/>
            <person name="Swann J.B."/>
            <person name="Ohta Y."/>
            <person name="Flajnik M.F."/>
            <person name="Sutoh Y."/>
            <person name="Kasahara M."/>
            <person name="Hoon S."/>
            <person name="Gangu V."/>
            <person name="Roy S.W."/>
            <person name="Irimia M."/>
            <person name="Korzh V."/>
            <person name="Kondrychyn I."/>
            <person name="Lim Z.W."/>
            <person name="Tay B.H."/>
            <person name="Tohari S."/>
            <person name="Kong K.W."/>
            <person name="Ho S."/>
            <person name="Lorente-Galdos B."/>
            <person name="Quilez J."/>
            <person name="Marques-Bonet T."/>
            <person name="Raney B.J."/>
            <person name="Ingham P.W."/>
            <person name="Tay A."/>
            <person name="Hillier L.W."/>
            <person name="Minx P."/>
            <person name="Boehm T."/>
            <person name="Wilson R.K."/>
            <person name="Brenner S."/>
            <person name="Warren W.C."/>
        </authorList>
    </citation>
    <scope>NUCLEOTIDE SEQUENCE [LARGE SCALE GENOMIC DNA]</scope>
</reference>
<dbReference type="Ensembl" id="ENSCMIT00000017492.1">
    <property type="protein sequence ID" value="ENSCMIP00000017155.1"/>
    <property type="gene ID" value="ENSCMIG00000008202.1"/>
</dbReference>
<feature type="domain" description="CUB" evidence="15">
    <location>
        <begin position="14"/>
        <end position="122"/>
    </location>
</feature>
<reference evidence="18" key="1">
    <citation type="journal article" date="2006" name="Science">
        <title>Ancient noncoding elements conserved in the human genome.</title>
        <authorList>
            <person name="Venkatesh B."/>
            <person name="Kirkness E.F."/>
            <person name="Loh Y.H."/>
            <person name="Halpern A.L."/>
            <person name="Lee A.P."/>
            <person name="Johnson J."/>
            <person name="Dandona N."/>
            <person name="Viswanathan L.D."/>
            <person name="Tay A."/>
            <person name="Venter J.C."/>
            <person name="Strausberg R.L."/>
            <person name="Brenner S."/>
        </authorList>
    </citation>
    <scope>NUCLEOTIDE SEQUENCE [LARGE SCALE GENOMIC DNA]</scope>
</reference>
<feature type="domain" description="Sushi" evidence="16">
    <location>
        <begin position="3082"/>
        <end position="3139"/>
    </location>
</feature>
<feature type="domain" description="Sushi" evidence="16">
    <location>
        <begin position="2608"/>
        <end position="2665"/>
    </location>
</feature>
<feature type="domain" description="Sushi" evidence="16">
    <location>
        <begin position="2724"/>
        <end position="2781"/>
    </location>
</feature>
<feature type="domain" description="Sushi" evidence="16">
    <location>
        <begin position="852"/>
        <end position="909"/>
    </location>
</feature>
<feature type="domain" description="Sushi" evidence="16">
    <location>
        <begin position="1901"/>
        <end position="1960"/>
    </location>
</feature>
<evidence type="ECO:0000256" key="2">
    <source>
        <dbReference type="ARBA" id="ARBA00022659"/>
    </source>
</evidence>
<dbReference type="InterPro" id="IPR051277">
    <property type="entry name" value="SEZ6_CSMD_C4BPB_Regulators"/>
</dbReference>
<evidence type="ECO:0000313" key="17">
    <source>
        <dbReference type="Ensembl" id="ENSCMIP00000017155.1"/>
    </source>
</evidence>
<feature type="disulfide bond" evidence="12">
    <location>
        <begin position="3230"/>
        <end position="3257"/>
    </location>
</feature>
<evidence type="ECO:0000256" key="7">
    <source>
        <dbReference type="ARBA" id="ARBA00023136"/>
    </source>
</evidence>
<dbReference type="InParanoid" id="A0A4W3HPF1"/>
<feature type="disulfide bond" evidence="11">
    <location>
        <begin position="1258"/>
        <end position="1285"/>
    </location>
</feature>
<feature type="disulfide bond" evidence="12">
    <location>
        <begin position="880"/>
        <end position="907"/>
    </location>
</feature>
<dbReference type="PROSITE" id="PS01180">
    <property type="entry name" value="CUB"/>
    <property type="match status" value="14"/>
</dbReference>
<feature type="domain" description="CUB" evidence="15">
    <location>
        <begin position="1085"/>
        <end position="1193"/>
    </location>
</feature>
<comment type="caution">
    <text evidence="12">Lacks conserved residue(s) required for the propagation of feature annotation.</text>
</comment>
<evidence type="ECO:0000256" key="11">
    <source>
        <dbReference type="PROSITE-ProRule" id="PRU00059"/>
    </source>
</evidence>
<dbReference type="InterPro" id="IPR035976">
    <property type="entry name" value="Sushi/SCR/CCP_sf"/>
</dbReference>
<dbReference type="InterPro" id="IPR000436">
    <property type="entry name" value="Sushi_SCR_CCP_dom"/>
</dbReference>
<feature type="domain" description="CUB" evidence="15">
    <location>
        <begin position="1783"/>
        <end position="1898"/>
    </location>
</feature>
<feature type="domain" description="Sushi" evidence="16">
    <location>
        <begin position="2905"/>
        <end position="2962"/>
    </location>
</feature>
<dbReference type="SMART" id="SM00032">
    <property type="entry name" value="CCP"/>
    <property type="match status" value="28"/>
</dbReference>
<feature type="domain" description="CUB" evidence="15">
    <location>
        <begin position="392"/>
        <end position="503"/>
    </location>
</feature>
<feature type="domain" description="Sushi" evidence="16">
    <location>
        <begin position="1370"/>
        <end position="1430"/>
    </location>
</feature>
<comment type="similarity">
    <text evidence="10">Belongs to the CSMD family.</text>
</comment>
<evidence type="ECO:0000259" key="16">
    <source>
        <dbReference type="PROSITE" id="PS50923"/>
    </source>
</evidence>
<dbReference type="CDD" id="cd00033">
    <property type="entry name" value="CCP"/>
    <property type="match status" value="28"/>
</dbReference>
<feature type="disulfide bond" evidence="12">
    <location>
        <begin position="3168"/>
        <end position="3195"/>
    </location>
</feature>
<feature type="domain" description="Sushi" evidence="16">
    <location>
        <begin position="2481"/>
        <end position="2542"/>
    </location>
</feature>
<dbReference type="SUPFAM" id="SSF57535">
    <property type="entry name" value="Complement control module/SCR domain"/>
    <property type="match status" value="28"/>
</dbReference>
<dbReference type="Proteomes" id="UP000314986">
    <property type="component" value="Unassembled WGS sequence"/>
</dbReference>
<dbReference type="Pfam" id="PF00084">
    <property type="entry name" value="Sushi"/>
    <property type="match status" value="28"/>
</dbReference>
<feature type="domain" description="CUB" evidence="15">
    <location>
        <begin position="565"/>
        <end position="673"/>
    </location>
</feature>
<reference evidence="17" key="4">
    <citation type="submission" date="2025-08" db="UniProtKB">
        <authorList>
            <consortium name="Ensembl"/>
        </authorList>
    </citation>
    <scope>IDENTIFICATION</scope>
</reference>
<feature type="disulfide bond" evidence="12">
    <location>
        <begin position="2694"/>
        <end position="2721"/>
    </location>
</feature>
<name>A0A4W3HPF1_CALMI</name>
<evidence type="ECO:0000256" key="3">
    <source>
        <dbReference type="ARBA" id="ARBA00022692"/>
    </source>
</evidence>
<feature type="domain" description="Sushi" evidence="16">
    <location>
        <begin position="3201"/>
        <end position="3259"/>
    </location>
</feature>
<feature type="domain" description="Sushi" evidence="16">
    <location>
        <begin position="1196"/>
        <end position="1256"/>
    </location>
</feature>
<feature type="domain" description="Sushi" evidence="16">
    <location>
        <begin position="2244"/>
        <end position="2305"/>
    </location>
</feature>
<feature type="disulfide bond" evidence="12">
    <location>
        <begin position="534"/>
        <end position="561"/>
    </location>
</feature>
<organism evidence="17 18">
    <name type="scientific">Callorhinchus milii</name>
    <name type="common">Ghost shark</name>
    <dbReference type="NCBI Taxonomy" id="7868"/>
    <lineage>
        <taxon>Eukaryota</taxon>
        <taxon>Metazoa</taxon>
        <taxon>Chordata</taxon>
        <taxon>Craniata</taxon>
        <taxon>Vertebrata</taxon>
        <taxon>Chondrichthyes</taxon>
        <taxon>Holocephali</taxon>
        <taxon>Chimaeriformes</taxon>
        <taxon>Callorhinchidae</taxon>
        <taxon>Callorhinchus</taxon>
    </lineage>
</organism>
<feature type="domain" description="Sushi" evidence="16">
    <location>
        <begin position="506"/>
        <end position="563"/>
    </location>
</feature>
<feature type="domain" description="Sushi" evidence="16">
    <location>
        <begin position="3260"/>
        <end position="3319"/>
    </location>
</feature>
<dbReference type="FunFam" id="2.60.120.290:FF:000001">
    <property type="entry name" value="CUB and sushi domain-containing protein 3 isoform X1"/>
    <property type="match status" value="12"/>
</dbReference>
<feature type="disulfide bond" evidence="12">
    <location>
        <begin position="2752"/>
        <end position="2779"/>
    </location>
</feature>
<dbReference type="InterPro" id="IPR000859">
    <property type="entry name" value="CUB_dom"/>
</dbReference>
<dbReference type="PANTHER" id="PTHR45656:SF4">
    <property type="entry name" value="PROTEIN CBR-CLEC-78"/>
    <property type="match status" value="1"/>
</dbReference>
<feature type="domain" description="Sushi" evidence="16">
    <location>
        <begin position="2073"/>
        <end position="2132"/>
    </location>
</feature>
<feature type="domain" description="Sushi" evidence="16">
    <location>
        <begin position="2543"/>
        <end position="2607"/>
    </location>
</feature>
<reference evidence="18" key="2">
    <citation type="journal article" date="2007" name="PLoS Biol.">
        <title>Survey sequencing and comparative analysis of the elephant shark (Callorhinchus milii) genome.</title>
        <authorList>
            <person name="Venkatesh B."/>
            <person name="Kirkness E.F."/>
            <person name="Loh Y.H."/>
            <person name="Halpern A.L."/>
            <person name="Lee A.P."/>
            <person name="Johnson J."/>
            <person name="Dandona N."/>
            <person name="Viswanathan L.D."/>
            <person name="Tay A."/>
            <person name="Venter J.C."/>
            <person name="Strausberg R.L."/>
            <person name="Brenner S."/>
        </authorList>
    </citation>
    <scope>NUCLEOTIDE SEQUENCE [LARGE SCALE GENOMIC DNA]</scope>
</reference>
<feature type="domain" description="CUB" evidence="15">
    <location>
        <begin position="911"/>
        <end position="1021"/>
    </location>
</feature>
<comment type="subcellular location">
    <subcellularLocation>
        <location evidence="1">Membrane</location>
    </subcellularLocation>
</comment>
<feature type="domain" description="Sushi" evidence="16">
    <location>
        <begin position="328"/>
        <end position="389"/>
    </location>
</feature>
<dbReference type="FunFam" id="2.10.70.10:FF:000002">
    <property type="entry name" value="CUB and Sushi multiple domains 3"/>
    <property type="match status" value="7"/>
</dbReference>
<evidence type="ECO:0000259" key="15">
    <source>
        <dbReference type="PROSITE" id="PS01180"/>
    </source>
</evidence>
<evidence type="ECO:0000256" key="13">
    <source>
        <dbReference type="SAM" id="MobiDB-lite"/>
    </source>
</evidence>
<keyword evidence="8 12" id="KW-1015">Disulfide bond</keyword>
<proteinExistence type="inferred from homology"/>
<dbReference type="OMA" id="TECLDTG"/>
<dbReference type="STRING" id="7868.ENSCMIP00000017155"/>
<feature type="domain" description="CUB" evidence="15">
    <location>
        <begin position="1432"/>
        <end position="1540"/>
    </location>
</feature>
<keyword evidence="6 14" id="KW-1133">Transmembrane helix</keyword>
<feature type="domain" description="Sushi" evidence="16">
    <location>
        <begin position="2666"/>
        <end position="2723"/>
    </location>
</feature>
<keyword evidence="4" id="KW-0732">Signal</keyword>
<dbReference type="GeneTree" id="ENSGT00940000159768"/>
<dbReference type="InterPro" id="IPR035914">
    <property type="entry name" value="Sperma_CUB_dom_sf"/>
</dbReference>
<feature type="region of interest" description="Disordered" evidence="13">
    <location>
        <begin position="1"/>
        <end position="24"/>
    </location>
</feature>
<dbReference type="GO" id="GO:0016020">
    <property type="term" value="C:membrane"/>
    <property type="evidence" value="ECO:0007669"/>
    <property type="project" value="UniProtKB-SubCell"/>
</dbReference>
<dbReference type="FunFam" id="2.10.70.10:FF:000011">
    <property type="entry name" value="CUB and sushi domain-containing protein 3 isoform A"/>
    <property type="match status" value="3"/>
</dbReference>
<feature type="domain" description="CUB" evidence="15">
    <location>
        <begin position="2307"/>
        <end position="2418"/>
    </location>
</feature>
<feature type="domain" description="Sushi" evidence="16">
    <location>
        <begin position="125"/>
        <end position="186"/>
    </location>
</feature>
<feature type="domain" description="Sushi" evidence="16">
    <location>
        <begin position="1720"/>
        <end position="1781"/>
    </location>
</feature>
<feature type="disulfide bond" evidence="12">
    <location>
        <begin position="3110"/>
        <end position="3137"/>
    </location>
</feature>
<feature type="disulfide bond" evidence="12">
    <location>
        <begin position="2992"/>
        <end position="3019"/>
    </location>
</feature>
<dbReference type="Gene3D" id="2.60.120.290">
    <property type="entry name" value="Spermadhesin, CUB domain"/>
    <property type="match status" value="14"/>
</dbReference>
<feature type="compositionally biased region" description="Polar residues" evidence="13">
    <location>
        <begin position="1373"/>
        <end position="1384"/>
    </location>
</feature>
<feature type="domain" description="Sushi" evidence="16">
    <location>
        <begin position="1543"/>
        <end position="1604"/>
    </location>
</feature>
<feature type="region of interest" description="Disordered" evidence="13">
    <location>
        <begin position="1373"/>
        <end position="1392"/>
    </location>
</feature>
<keyword evidence="5" id="KW-0677">Repeat</keyword>
<feature type="disulfide bond" evidence="12">
    <location>
        <begin position="2933"/>
        <end position="2960"/>
    </location>
</feature>
<dbReference type="SUPFAM" id="SSF49854">
    <property type="entry name" value="Spermadhesin, CUB domain"/>
    <property type="match status" value="14"/>
</dbReference>
<feature type="domain" description="CUB" evidence="15">
    <location>
        <begin position="739"/>
        <end position="847"/>
    </location>
</feature>
<protein>
    <submittedName>
        <fullName evidence="17">CUB and Sushi multiple domains 2</fullName>
    </submittedName>
</protein>
<feature type="transmembrane region" description="Helical" evidence="14">
    <location>
        <begin position="3484"/>
        <end position="3505"/>
    </location>
</feature>